<feature type="transmembrane region" description="Helical" evidence="2">
    <location>
        <begin position="242"/>
        <end position="261"/>
    </location>
</feature>
<keyword evidence="2" id="KW-0472">Membrane</keyword>
<dbReference type="PANTHER" id="PTHR35731">
    <property type="entry name" value="8-AMINO-7-OXONONANOATE SYNTHASE"/>
    <property type="match status" value="1"/>
</dbReference>
<dbReference type="Proteomes" id="UP001085076">
    <property type="component" value="Miscellaneous, Linkage group lg03"/>
</dbReference>
<keyword evidence="2" id="KW-1133">Transmembrane helix</keyword>
<feature type="transmembrane region" description="Helical" evidence="2">
    <location>
        <begin position="217"/>
        <end position="236"/>
    </location>
</feature>
<dbReference type="GO" id="GO:0009507">
    <property type="term" value="C:chloroplast"/>
    <property type="evidence" value="ECO:0007669"/>
    <property type="project" value="TreeGrafter"/>
</dbReference>
<name>A0A9D5HK46_9LILI</name>
<evidence type="ECO:0000256" key="1">
    <source>
        <dbReference type="SAM" id="Coils"/>
    </source>
</evidence>
<feature type="coiled-coil region" evidence="1">
    <location>
        <begin position="122"/>
        <end position="171"/>
    </location>
</feature>
<comment type="caution">
    <text evidence="3">The sequence shown here is derived from an EMBL/GenBank/DDBJ whole genome shotgun (WGS) entry which is preliminary data.</text>
</comment>
<organism evidence="3 4">
    <name type="scientific">Dioscorea zingiberensis</name>
    <dbReference type="NCBI Taxonomy" id="325984"/>
    <lineage>
        <taxon>Eukaryota</taxon>
        <taxon>Viridiplantae</taxon>
        <taxon>Streptophyta</taxon>
        <taxon>Embryophyta</taxon>
        <taxon>Tracheophyta</taxon>
        <taxon>Spermatophyta</taxon>
        <taxon>Magnoliopsida</taxon>
        <taxon>Liliopsida</taxon>
        <taxon>Dioscoreales</taxon>
        <taxon>Dioscoreaceae</taxon>
        <taxon>Dioscorea</taxon>
    </lineage>
</organism>
<proteinExistence type="predicted"/>
<keyword evidence="1" id="KW-0175">Coiled coil</keyword>
<dbReference type="EMBL" id="JAGGNH010000003">
    <property type="protein sequence ID" value="KAJ0979605.1"/>
    <property type="molecule type" value="Genomic_DNA"/>
</dbReference>
<dbReference type="PANTHER" id="PTHR35731:SF1">
    <property type="entry name" value="8-AMINO-7-OXONONANOATE SYNTHASE"/>
    <property type="match status" value="1"/>
</dbReference>
<keyword evidence="4" id="KW-1185">Reference proteome</keyword>
<accession>A0A9D5HK46</accession>
<protein>
    <submittedName>
        <fullName evidence="3">Uncharacterized protein</fullName>
    </submittedName>
</protein>
<dbReference type="OrthoDB" id="515004at2759"/>
<gene>
    <name evidence="3" type="ORF">J5N97_015079</name>
</gene>
<keyword evidence="2" id="KW-0812">Transmembrane</keyword>
<dbReference type="AlphaFoldDB" id="A0A9D5HK46"/>
<sequence length="275" mass="31441">MLQLCFTSHSPSEVMMNTLNAFKTPFPPRTPCFTNSKKLSNNKKKVPLCFCNNSDRADSSSSSSPNEGDKRKQELLARIAMLQTQKVRLTNYLDERAAYLTQFAQEADADFNEIGEKALKDLDDAEARIMEKMDNQMEALEETSEVRRQEIAKNEQELEDFEEQIERERNQDLFFKSLSQKPTRGKQQAAGTTNMPEVLKPVRETTRKNAGSKSRRNIYIGLMILLFGTIGNYLVSYPQVEWKKVAALGLILLGLIIQYVYEQNTAKTTEEETED</sequence>
<evidence type="ECO:0000313" key="3">
    <source>
        <dbReference type="EMBL" id="KAJ0979605.1"/>
    </source>
</evidence>
<evidence type="ECO:0000313" key="4">
    <source>
        <dbReference type="Proteomes" id="UP001085076"/>
    </source>
</evidence>
<reference evidence="3" key="2">
    <citation type="journal article" date="2022" name="Hortic Res">
        <title>The genome of Dioscorea zingiberensis sheds light on the biosynthesis, origin and evolution of the medicinally important diosgenin saponins.</title>
        <authorList>
            <person name="Li Y."/>
            <person name="Tan C."/>
            <person name="Li Z."/>
            <person name="Guo J."/>
            <person name="Li S."/>
            <person name="Chen X."/>
            <person name="Wang C."/>
            <person name="Dai X."/>
            <person name="Yang H."/>
            <person name="Song W."/>
            <person name="Hou L."/>
            <person name="Xu J."/>
            <person name="Tong Z."/>
            <person name="Xu A."/>
            <person name="Yuan X."/>
            <person name="Wang W."/>
            <person name="Yang Q."/>
            <person name="Chen L."/>
            <person name="Sun Z."/>
            <person name="Wang K."/>
            <person name="Pan B."/>
            <person name="Chen J."/>
            <person name="Bao Y."/>
            <person name="Liu F."/>
            <person name="Qi X."/>
            <person name="Gang D.R."/>
            <person name="Wen J."/>
            <person name="Li J."/>
        </authorList>
    </citation>
    <scope>NUCLEOTIDE SEQUENCE</scope>
    <source>
        <strain evidence="3">Dzin_1.0</strain>
    </source>
</reference>
<reference evidence="3" key="1">
    <citation type="submission" date="2021-03" db="EMBL/GenBank/DDBJ databases">
        <authorList>
            <person name="Li Z."/>
            <person name="Yang C."/>
        </authorList>
    </citation>
    <scope>NUCLEOTIDE SEQUENCE</scope>
    <source>
        <strain evidence="3">Dzin_1.0</strain>
        <tissue evidence="3">Leaf</tissue>
    </source>
</reference>
<evidence type="ECO:0000256" key="2">
    <source>
        <dbReference type="SAM" id="Phobius"/>
    </source>
</evidence>